<name>M2QAJ5_9PSEU</name>
<dbReference type="SUPFAM" id="SSF101898">
    <property type="entry name" value="NHL repeat"/>
    <property type="match status" value="1"/>
</dbReference>
<dbReference type="AlphaFoldDB" id="M2QAJ5"/>
<evidence type="ECO:0000313" key="1">
    <source>
        <dbReference type="EMBL" id="EMD23771.1"/>
    </source>
</evidence>
<dbReference type="PATRIC" id="fig|1238180.3.peg.6511"/>
<gene>
    <name evidence="1" type="ORF">C791_6758</name>
</gene>
<sequence>MTRWGYWRMLDKSVRRVAGGGTKVGRLSAVSRIAIPLAGVLVLSSCSSDDTPNDTLQIVQNPVAVTAAVSPAAAVKPAGSVFAAPGVKALVTDEASKTLVVAVSEPPSLRIYDLAALDAPKTTVALPGPAERLTVSGSQVLASVPGKSLLAKVSLPGGALETVPVAGQPSAGLADGDATLVSVRDRKVVEVLSKNAGPKTITGQIYSADDVLNTGDGVVVLDKLRTALFAVDIDEGKIGEGLRAGDGAANAVTDDLGRVFVTDARAGALLAFSTTPLLLRQRYPVPGGAYGIAYDRTRGLAWVTLTERNEVVGFDVRGGEPIEKHRFPTLRQPDSVTVDEQGGRVVVGSAIGEGIQVITP</sequence>
<dbReference type="Proteomes" id="UP000014137">
    <property type="component" value="Unassembled WGS sequence"/>
</dbReference>
<dbReference type="Gene3D" id="2.130.10.10">
    <property type="entry name" value="YVTN repeat-like/Quinoprotein amine dehydrogenase"/>
    <property type="match status" value="1"/>
</dbReference>
<evidence type="ECO:0000313" key="2">
    <source>
        <dbReference type="Proteomes" id="UP000014137"/>
    </source>
</evidence>
<dbReference type="EMBL" id="ANMG01000066">
    <property type="protein sequence ID" value="EMD23771.1"/>
    <property type="molecule type" value="Genomic_DNA"/>
</dbReference>
<comment type="caution">
    <text evidence="1">The sequence shown here is derived from an EMBL/GenBank/DDBJ whole genome shotgun (WGS) entry which is preliminary data.</text>
</comment>
<organism evidence="1 2">
    <name type="scientific">Amycolatopsis azurea DSM 43854</name>
    <dbReference type="NCBI Taxonomy" id="1238180"/>
    <lineage>
        <taxon>Bacteria</taxon>
        <taxon>Bacillati</taxon>
        <taxon>Actinomycetota</taxon>
        <taxon>Actinomycetes</taxon>
        <taxon>Pseudonocardiales</taxon>
        <taxon>Pseudonocardiaceae</taxon>
        <taxon>Amycolatopsis</taxon>
    </lineage>
</organism>
<keyword evidence="1" id="KW-0449">Lipoprotein</keyword>
<dbReference type="InterPro" id="IPR015943">
    <property type="entry name" value="WD40/YVTN_repeat-like_dom_sf"/>
</dbReference>
<proteinExistence type="predicted"/>
<protein>
    <submittedName>
        <fullName evidence="1">Lipoprotein LppL</fullName>
    </submittedName>
</protein>
<reference evidence="1 2" key="1">
    <citation type="submission" date="2012-10" db="EMBL/GenBank/DDBJ databases">
        <title>Genome assembly of Amycolatopsis azurea DSM 43854.</title>
        <authorList>
            <person name="Khatri I."/>
            <person name="Kaur I."/>
            <person name="Subramanian S."/>
            <person name="Mayilraj S."/>
        </authorList>
    </citation>
    <scope>NUCLEOTIDE SEQUENCE [LARGE SCALE GENOMIC DNA]</scope>
    <source>
        <strain evidence="1 2">DSM 43854</strain>
    </source>
</reference>
<accession>M2QAJ5</accession>